<dbReference type="PROSITE" id="PS50801">
    <property type="entry name" value="STAS"/>
    <property type="match status" value="1"/>
</dbReference>
<dbReference type="EMBL" id="JACHNY010000001">
    <property type="protein sequence ID" value="MBB4616342.1"/>
    <property type="molecule type" value="Genomic_DNA"/>
</dbReference>
<dbReference type="AlphaFoldDB" id="A0A7W7AG02"/>
<dbReference type="RefSeq" id="WP_184111109.1">
    <property type="nucleotide sequence ID" value="NZ_JACHNY010000001.1"/>
</dbReference>
<dbReference type="SUPFAM" id="SSF52091">
    <property type="entry name" value="SpoIIaa-like"/>
    <property type="match status" value="1"/>
</dbReference>
<keyword evidence="3" id="KW-1185">Reference proteome</keyword>
<dbReference type="InterPro" id="IPR002645">
    <property type="entry name" value="STAS_dom"/>
</dbReference>
<dbReference type="InterPro" id="IPR036513">
    <property type="entry name" value="STAS_dom_sf"/>
</dbReference>
<proteinExistence type="predicted"/>
<evidence type="ECO:0000313" key="2">
    <source>
        <dbReference type="EMBL" id="MBB4616342.1"/>
    </source>
</evidence>
<comment type="caution">
    <text evidence="2">The sequence shown here is derived from an EMBL/GenBank/DDBJ whole genome shotgun (WGS) entry which is preliminary data.</text>
</comment>
<dbReference type="Gene3D" id="3.30.750.24">
    <property type="entry name" value="STAS domain"/>
    <property type="match status" value="1"/>
</dbReference>
<name>A0A7W7AG02_9SPHN</name>
<organism evidence="2 3">
    <name type="scientific">Sphingomonas abaci</name>
    <dbReference type="NCBI Taxonomy" id="237611"/>
    <lineage>
        <taxon>Bacteria</taxon>
        <taxon>Pseudomonadati</taxon>
        <taxon>Pseudomonadota</taxon>
        <taxon>Alphaproteobacteria</taxon>
        <taxon>Sphingomonadales</taxon>
        <taxon>Sphingomonadaceae</taxon>
        <taxon>Sphingomonas</taxon>
    </lineage>
</organism>
<dbReference type="Proteomes" id="UP000574769">
    <property type="component" value="Unassembled WGS sequence"/>
</dbReference>
<gene>
    <name evidence="2" type="ORF">GGQ96_000448</name>
</gene>
<sequence length="102" mass="10803">MLITLDQSATVREAAILAAQLSDGMARADATLTIDADAVVEADLSLLQLIEVTRRDMAARGGAVQLRARANPAVAAVLERAGFLAAATADDLQFWFHGDRQP</sequence>
<evidence type="ECO:0000259" key="1">
    <source>
        <dbReference type="PROSITE" id="PS50801"/>
    </source>
</evidence>
<protein>
    <recommendedName>
        <fullName evidence="1">STAS domain-containing protein</fullName>
    </recommendedName>
</protein>
<feature type="domain" description="STAS" evidence="1">
    <location>
        <begin position="1"/>
        <end position="83"/>
    </location>
</feature>
<accession>A0A7W7AG02</accession>
<evidence type="ECO:0000313" key="3">
    <source>
        <dbReference type="Proteomes" id="UP000574769"/>
    </source>
</evidence>
<reference evidence="2 3" key="1">
    <citation type="submission" date="2020-08" db="EMBL/GenBank/DDBJ databases">
        <title>Genomic Encyclopedia of Type Strains, Phase IV (KMG-IV): sequencing the most valuable type-strain genomes for metagenomic binning, comparative biology and taxonomic classification.</title>
        <authorList>
            <person name="Goeker M."/>
        </authorList>
    </citation>
    <scope>NUCLEOTIDE SEQUENCE [LARGE SCALE GENOMIC DNA]</scope>
    <source>
        <strain evidence="2 3">DSM 15867</strain>
    </source>
</reference>